<proteinExistence type="predicted"/>
<name>A0A1F6G452_9BACT</name>
<comment type="caution">
    <text evidence="3">The sequence shown here is derived from an EMBL/GenBank/DDBJ whole genome shotgun (WGS) entry which is preliminary data.</text>
</comment>
<protein>
    <recommendedName>
        <fullName evidence="2">EfeO-type cupredoxin-like domain-containing protein</fullName>
    </recommendedName>
</protein>
<sequence>MNATSLSIIIAALFIGGAILFTLSNTPSGQSVPSANNVSIVNGKQIIEINAKGGYSPRVSVAKAGVPTVIRLITNGTFDCSSYVRIPSLGISKALPQTGSTDIDVGTAGAGTLQGMCGMGMYPFEVNFQD</sequence>
<dbReference type="EMBL" id="MFMU01000018">
    <property type="protein sequence ID" value="OGG92846.1"/>
    <property type="molecule type" value="Genomic_DNA"/>
</dbReference>
<dbReference type="Proteomes" id="UP000176867">
    <property type="component" value="Unassembled WGS sequence"/>
</dbReference>
<keyword evidence="1" id="KW-0472">Membrane</keyword>
<dbReference type="InterPro" id="IPR028096">
    <property type="entry name" value="EfeO_Cupredoxin"/>
</dbReference>
<evidence type="ECO:0000313" key="4">
    <source>
        <dbReference type="Proteomes" id="UP000176867"/>
    </source>
</evidence>
<dbReference type="STRING" id="1798533.A2609_00660"/>
<evidence type="ECO:0000259" key="2">
    <source>
        <dbReference type="Pfam" id="PF13473"/>
    </source>
</evidence>
<reference evidence="3 4" key="1">
    <citation type="journal article" date="2016" name="Nat. Commun.">
        <title>Thousands of microbial genomes shed light on interconnected biogeochemical processes in an aquifer system.</title>
        <authorList>
            <person name="Anantharaman K."/>
            <person name="Brown C.T."/>
            <person name="Hug L.A."/>
            <person name="Sharon I."/>
            <person name="Castelle C.J."/>
            <person name="Probst A.J."/>
            <person name="Thomas B.C."/>
            <person name="Singh A."/>
            <person name="Wilkins M.J."/>
            <person name="Karaoz U."/>
            <person name="Brodie E.L."/>
            <person name="Williams K.H."/>
            <person name="Hubbard S.S."/>
            <person name="Banfield J.F."/>
        </authorList>
    </citation>
    <scope>NUCLEOTIDE SEQUENCE [LARGE SCALE GENOMIC DNA]</scope>
</reference>
<dbReference type="AlphaFoldDB" id="A0A1F6G452"/>
<evidence type="ECO:0000256" key="1">
    <source>
        <dbReference type="SAM" id="Phobius"/>
    </source>
</evidence>
<evidence type="ECO:0000313" key="3">
    <source>
        <dbReference type="EMBL" id="OGG92846.1"/>
    </source>
</evidence>
<dbReference type="Pfam" id="PF13473">
    <property type="entry name" value="Cupredoxin_1"/>
    <property type="match status" value="1"/>
</dbReference>
<organism evidence="3 4">
    <name type="scientific">Candidatus Kaiserbacteria bacterium RIFOXYD1_FULL_47_14</name>
    <dbReference type="NCBI Taxonomy" id="1798533"/>
    <lineage>
        <taxon>Bacteria</taxon>
        <taxon>Candidatus Kaiseribacteriota</taxon>
    </lineage>
</organism>
<gene>
    <name evidence="3" type="ORF">A2609_00660</name>
</gene>
<dbReference type="Gene3D" id="2.60.40.420">
    <property type="entry name" value="Cupredoxins - blue copper proteins"/>
    <property type="match status" value="1"/>
</dbReference>
<feature type="transmembrane region" description="Helical" evidence="1">
    <location>
        <begin position="6"/>
        <end position="23"/>
    </location>
</feature>
<accession>A0A1F6G452</accession>
<feature type="domain" description="EfeO-type cupredoxin-like" evidence="2">
    <location>
        <begin position="34"/>
        <end position="122"/>
    </location>
</feature>
<dbReference type="InterPro" id="IPR008972">
    <property type="entry name" value="Cupredoxin"/>
</dbReference>
<keyword evidence="1" id="KW-0812">Transmembrane</keyword>
<keyword evidence="1" id="KW-1133">Transmembrane helix</keyword>